<evidence type="ECO:0000256" key="8">
    <source>
        <dbReference type="SAM" id="SignalP"/>
    </source>
</evidence>
<evidence type="ECO:0000256" key="2">
    <source>
        <dbReference type="ARBA" id="ARBA00022448"/>
    </source>
</evidence>
<dbReference type="InterPro" id="IPR037066">
    <property type="entry name" value="Plug_dom_sf"/>
</dbReference>
<dbReference type="InterPro" id="IPR036942">
    <property type="entry name" value="Beta-barrel_TonB_sf"/>
</dbReference>
<evidence type="ECO:0000256" key="7">
    <source>
        <dbReference type="PROSITE-ProRule" id="PRU01360"/>
    </source>
</evidence>
<protein>
    <submittedName>
        <fullName evidence="9">SusC/RagA family TonB-linked outer membrane protein</fullName>
    </submittedName>
</protein>
<keyword evidence="8" id="KW-0732">Signal</keyword>
<evidence type="ECO:0000256" key="6">
    <source>
        <dbReference type="ARBA" id="ARBA00023237"/>
    </source>
</evidence>
<dbReference type="InterPro" id="IPR023996">
    <property type="entry name" value="TonB-dep_OMP_SusC/RagA"/>
</dbReference>
<comment type="caution">
    <text evidence="9">The sequence shown here is derived from an EMBL/GenBank/DDBJ whole genome shotgun (WGS) entry which is preliminary data.</text>
</comment>
<comment type="similarity">
    <text evidence="7">Belongs to the TonB-dependent receptor family.</text>
</comment>
<name>A0ABQ1LPS0_9BACT</name>
<proteinExistence type="inferred from homology"/>
<dbReference type="Gene3D" id="2.170.130.10">
    <property type="entry name" value="TonB-dependent receptor, plug domain"/>
    <property type="match status" value="1"/>
</dbReference>
<keyword evidence="6 7" id="KW-0998">Cell outer membrane</keyword>
<reference evidence="10" key="1">
    <citation type="journal article" date="2019" name="Int. J. Syst. Evol. Microbiol.">
        <title>The Global Catalogue of Microorganisms (GCM) 10K type strain sequencing project: providing services to taxonomists for standard genome sequencing and annotation.</title>
        <authorList>
            <consortium name="The Broad Institute Genomics Platform"/>
            <consortium name="The Broad Institute Genome Sequencing Center for Infectious Disease"/>
            <person name="Wu L."/>
            <person name="Ma J."/>
        </authorList>
    </citation>
    <scope>NUCLEOTIDE SEQUENCE [LARGE SCALE GENOMIC DNA]</scope>
    <source>
        <strain evidence="10">CGMCC 1.12479</strain>
    </source>
</reference>
<feature type="chain" id="PRO_5045275786" evidence="8">
    <location>
        <begin position="28"/>
        <end position="1061"/>
    </location>
</feature>
<dbReference type="RefSeq" id="WP_188438926.1">
    <property type="nucleotide sequence ID" value="NZ_BMFD01000001.1"/>
</dbReference>
<evidence type="ECO:0000313" key="10">
    <source>
        <dbReference type="Proteomes" id="UP000635885"/>
    </source>
</evidence>
<evidence type="ECO:0000256" key="3">
    <source>
        <dbReference type="ARBA" id="ARBA00022452"/>
    </source>
</evidence>
<comment type="subcellular location">
    <subcellularLocation>
        <location evidence="1 7">Cell outer membrane</location>
        <topology evidence="1 7">Multi-pass membrane protein</topology>
    </subcellularLocation>
</comment>
<dbReference type="Gene3D" id="2.40.170.20">
    <property type="entry name" value="TonB-dependent receptor, beta-barrel domain"/>
    <property type="match status" value="1"/>
</dbReference>
<sequence length="1061" mass="117504">MTRYTTYIKFALGLLLFGLFTSTPSIAQNDQEVVEVNTTTIEQGILVKGKIVFDSNGQAIEGVGVSFGDFTSTFSNSEGVFEILVPSLKSTIQLRWDDRVIREIPIRGKQQLEIVLTDADLNKSGFSVQLPYRRIFENHNTEATSTINLRDSWSMNAVSPETALQGGAAGVNMIRRSGTLAMGANTFIRGLASLNSNTQPLVVVDGMIYDMNEYDNSIIDGYFSNPLSLIDIKDVADVTFIKDGSSIYGTKAANGVIIITTSRAESLTTQIDFHTYGGVNMSPRRLPVMDAGEYRPYFSQMLVNSGLTPGEALLHPYMNERADTLGYFNSQNNTDWQDLVMNSSFDQNYYIKVSGGDNIATYALSLGHIDSKGIIGNDVFSRSSVRFNGDFKITEKLSAGTNMSFAYAIANQYMYGQGTQTVSPIHTALTKSPFLAPNIFSEDGIRSPNISDVDEFGKTNPMAIYNNMQGQNRRFRFFGSFNAKYDFNENLNITSLYGLTLDQVRESFFVPNLGVEELITPNALITNRMGGQVQRLTSNYSDTRLNYDKIFNYNHNLNVGLGFRYQGNDIEEDRGLAFNSGTDDLITLESGVLNLNRASGASGEWAWMSYYANANYNFMSKYFVNAVLSIDGSSRIGKEANSGISLFGHKFGVFPSVSGAWLVSSEDFMSESSLDLLKLRASFGITGNDGIGNYGSFQLYGGSNLLGMQGLVRSNLANPEIQWETNQKTNLGIDIATFNQKLSFSLDFYQNNISNMLTFQPLSVATGLDFYMINAGAMTNRGIDFAINSRVYDRELKVDLGLTLGRYINEVTALPYDQRLTPVGRGEVITTEGNAAAMFYGHKTDGVFSTTSEANASGLQTRAADGTLIPFRAGDVRFIDLNGDGIIDDNDRQIIGNPNPDLFGMFSMNASYKRFTFDAAFTFSVGNDIYNYQRHQLESMTNFDNQLISVNNRWRNEGQITDMPRMSFGDPYGNSRFSDRWIEDGSYLRLKALNITYNIPINGRMVKDLTIYGSGQNLFTLTNYLGYDPEFSATRSVFGQGVDYGLMPTFSSVLLGLKIGL</sequence>
<feature type="signal peptide" evidence="8">
    <location>
        <begin position="1"/>
        <end position="27"/>
    </location>
</feature>
<evidence type="ECO:0000313" key="9">
    <source>
        <dbReference type="EMBL" id="GGC27403.1"/>
    </source>
</evidence>
<dbReference type="EMBL" id="BMFD01000001">
    <property type="protein sequence ID" value="GGC27403.1"/>
    <property type="molecule type" value="Genomic_DNA"/>
</dbReference>
<keyword evidence="2 7" id="KW-0813">Transport</keyword>
<dbReference type="SUPFAM" id="SSF56935">
    <property type="entry name" value="Porins"/>
    <property type="match status" value="1"/>
</dbReference>
<gene>
    <name evidence="9" type="ORF">GCM10010993_03090</name>
</gene>
<evidence type="ECO:0000256" key="4">
    <source>
        <dbReference type="ARBA" id="ARBA00022692"/>
    </source>
</evidence>
<dbReference type="NCBIfam" id="TIGR04056">
    <property type="entry name" value="OMP_RagA_SusC"/>
    <property type="match status" value="1"/>
</dbReference>
<dbReference type="Proteomes" id="UP000635885">
    <property type="component" value="Unassembled WGS sequence"/>
</dbReference>
<dbReference type="InterPro" id="IPR039426">
    <property type="entry name" value="TonB-dep_rcpt-like"/>
</dbReference>
<organism evidence="9 10">
    <name type="scientific">Belliella aquatica</name>
    <dbReference type="NCBI Taxonomy" id="1323734"/>
    <lineage>
        <taxon>Bacteria</taxon>
        <taxon>Pseudomonadati</taxon>
        <taxon>Bacteroidota</taxon>
        <taxon>Cytophagia</taxon>
        <taxon>Cytophagales</taxon>
        <taxon>Cyclobacteriaceae</taxon>
        <taxon>Belliella</taxon>
    </lineage>
</organism>
<keyword evidence="3 7" id="KW-1134">Transmembrane beta strand</keyword>
<accession>A0ABQ1LPS0</accession>
<keyword evidence="5 7" id="KW-0472">Membrane</keyword>
<evidence type="ECO:0000256" key="5">
    <source>
        <dbReference type="ARBA" id="ARBA00023136"/>
    </source>
</evidence>
<evidence type="ECO:0000256" key="1">
    <source>
        <dbReference type="ARBA" id="ARBA00004571"/>
    </source>
</evidence>
<keyword evidence="10" id="KW-1185">Reference proteome</keyword>
<keyword evidence="4 7" id="KW-0812">Transmembrane</keyword>
<dbReference type="PROSITE" id="PS52016">
    <property type="entry name" value="TONB_DEPENDENT_REC_3"/>
    <property type="match status" value="1"/>
</dbReference>